<keyword evidence="2" id="KW-1185">Reference proteome</keyword>
<gene>
    <name evidence="1" type="ORF">SAMN05660226_02973</name>
</gene>
<dbReference type="STRING" id="623280.SAMN05660226_02973"/>
<reference evidence="1 2" key="1">
    <citation type="submission" date="2017-02" db="EMBL/GenBank/DDBJ databases">
        <authorList>
            <person name="Peterson S.W."/>
        </authorList>
    </citation>
    <scope>NUCLEOTIDE SEQUENCE [LARGE SCALE GENOMIC DNA]</scope>
    <source>
        <strain evidence="1 2">DSM 22899</strain>
    </source>
</reference>
<dbReference type="AlphaFoldDB" id="A0A1T5DTH4"/>
<protein>
    <submittedName>
        <fullName evidence="1">Uncharacterized protein</fullName>
    </submittedName>
</protein>
<organism evidence="1 2">
    <name type="scientific">Parapedobacter luteus</name>
    <dbReference type="NCBI Taxonomy" id="623280"/>
    <lineage>
        <taxon>Bacteria</taxon>
        <taxon>Pseudomonadati</taxon>
        <taxon>Bacteroidota</taxon>
        <taxon>Sphingobacteriia</taxon>
        <taxon>Sphingobacteriales</taxon>
        <taxon>Sphingobacteriaceae</taxon>
        <taxon>Parapedobacter</taxon>
    </lineage>
</organism>
<sequence>MAEIATPLLVASESGALPKITGSNSRHENYISPFLFIGRIVRLSANGKCIGTPKQGFHRYEPPYGFRSDGTFKYAR</sequence>
<evidence type="ECO:0000313" key="1">
    <source>
        <dbReference type="EMBL" id="SKB74961.1"/>
    </source>
</evidence>
<proteinExistence type="predicted"/>
<accession>A0A1T5DTH4</accession>
<dbReference type="Proteomes" id="UP000190541">
    <property type="component" value="Unassembled WGS sequence"/>
</dbReference>
<name>A0A1T5DTH4_9SPHI</name>
<evidence type="ECO:0000313" key="2">
    <source>
        <dbReference type="Proteomes" id="UP000190541"/>
    </source>
</evidence>
<dbReference type="EMBL" id="FUYS01000007">
    <property type="protein sequence ID" value="SKB74961.1"/>
    <property type="molecule type" value="Genomic_DNA"/>
</dbReference>